<dbReference type="InterPro" id="IPR002470">
    <property type="entry name" value="Peptidase_S9A"/>
</dbReference>
<keyword evidence="9" id="KW-0645">Protease</keyword>
<evidence type="ECO:0000313" key="10">
    <source>
        <dbReference type="Proteomes" id="UP000291591"/>
    </source>
</evidence>
<dbReference type="OrthoDB" id="128799at2"/>
<dbReference type="Proteomes" id="UP000291591">
    <property type="component" value="Unassembled WGS sequence"/>
</dbReference>
<dbReference type="PROSITE" id="PS00708">
    <property type="entry name" value="PRO_ENDOPEP_SER"/>
    <property type="match status" value="1"/>
</dbReference>
<keyword evidence="2" id="KW-0720">Serine protease</keyword>
<proteinExistence type="predicted"/>
<dbReference type="InterPro" id="IPR029058">
    <property type="entry name" value="AB_hydrolase_fold"/>
</dbReference>
<dbReference type="InterPro" id="IPR011659">
    <property type="entry name" value="WD40"/>
</dbReference>
<protein>
    <recommendedName>
        <fullName evidence="5">Acyl-peptide hydrolase</fullName>
    </recommendedName>
    <alternativeName>
        <fullName evidence="4">Acylaminoacyl-peptidase</fullName>
    </alternativeName>
</protein>
<keyword evidence="9" id="KW-0031">Aminopeptidase</keyword>
<dbReference type="InterPro" id="IPR011042">
    <property type="entry name" value="6-blade_b-propeller_TolB-like"/>
</dbReference>
<keyword evidence="1" id="KW-0378">Hydrolase</keyword>
<evidence type="ECO:0000313" key="9">
    <source>
        <dbReference type="EMBL" id="RZT87850.1"/>
    </source>
</evidence>
<dbReference type="SUPFAM" id="SSF82171">
    <property type="entry name" value="DPP6 N-terminal domain-like"/>
    <property type="match status" value="1"/>
</dbReference>
<keyword evidence="10" id="KW-1185">Reference proteome</keyword>
<dbReference type="PANTHER" id="PTHR42776">
    <property type="entry name" value="SERINE PEPTIDASE S9 FAMILY MEMBER"/>
    <property type="match status" value="1"/>
</dbReference>
<sequence>MAGVRDAPAHLLFGSAGPLLDAPARTDPVPSPDGSLLAWISDVGGRPRAYAAPLPADGSPVVEPDRPLPVRPSRSPGADLPPDVTSIAWSPDGRWLACEIAPAGGERTRVVVIAPDGSDQQEIAPSAAAVKLGAWSPTGRAVGVTIHPAGGRGDGYACLVDVRDGSSTVLAVGPAAVVCGVGGDGRRAVVRIGRRGDRRLELIDLRSGRRIELLAGATVAAARFGVTGRTLYLHTDAGREHPALLAVTLGEGDEVSPTRVVAARDGQDLDLVALDPGGVRAALVWNAGGCSELELTDLRSARRVAMPSSPEIVTGASFTRDGAALLVAGHGHAAAPHVLRLALPAFSTRPENDRPPRDESRAAEARPEIARLTPLLPSVVPGGEGLVRPVAEGFTGEDGLALSGWLLRPPGADGPHPALIWLHGGPEAEERPGFAPLLQALAARGVAVLAPNVRGSGGRGRTFSHADDLDRRAFSITDVRAAVSHLTGTGLADPARVAVAGRSYGGYLTLAALTRFPELFAAGVDVCGMSDLPAFYDDTEPWIGAAATTKYGDPHDDAALLAALSPLRDAARITAPLLVVHGGHDTNVPLGQARAIVDALRGRDAPVELLLLDDEGHEVHDRHTRARVVRDVTGFVVDALRRGRADPLRRG</sequence>
<dbReference type="InterPro" id="IPR002471">
    <property type="entry name" value="Pept_S9_AS"/>
</dbReference>
<dbReference type="Gene3D" id="3.40.50.1820">
    <property type="entry name" value="alpha/beta hydrolase"/>
    <property type="match status" value="1"/>
</dbReference>
<evidence type="ECO:0000259" key="8">
    <source>
        <dbReference type="Pfam" id="PF00326"/>
    </source>
</evidence>
<dbReference type="AlphaFoldDB" id="A0A4V2FRA3"/>
<dbReference type="RefSeq" id="WP_130291943.1">
    <property type="nucleotide sequence ID" value="NZ_SHKL01000001.1"/>
</dbReference>
<reference evidence="9 10" key="1">
    <citation type="submission" date="2019-02" db="EMBL/GenBank/DDBJ databases">
        <title>Sequencing the genomes of 1000 actinobacteria strains.</title>
        <authorList>
            <person name="Klenk H.-P."/>
        </authorList>
    </citation>
    <scope>NUCLEOTIDE SEQUENCE [LARGE SCALE GENOMIC DNA]</scope>
    <source>
        <strain evidence="9 10">DSM 45779</strain>
    </source>
</reference>
<gene>
    <name evidence="9" type="ORF">EV383_4782</name>
</gene>
<evidence type="ECO:0000256" key="7">
    <source>
        <dbReference type="SAM" id="MobiDB-lite"/>
    </source>
</evidence>
<evidence type="ECO:0000256" key="5">
    <source>
        <dbReference type="ARBA" id="ARBA00032596"/>
    </source>
</evidence>
<dbReference type="PRINTS" id="PR00862">
    <property type="entry name" value="PROLIGOPTASE"/>
</dbReference>
<evidence type="ECO:0000256" key="2">
    <source>
        <dbReference type="ARBA" id="ARBA00022825"/>
    </source>
</evidence>
<name>A0A4V2FRA3_PSEST</name>
<evidence type="ECO:0000256" key="6">
    <source>
        <dbReference type="ARBA" id="ARBA00045885"/>
    </source>
</evidence>
<dbReference type="GO" id="GO:0004252">
    <property type="term" value="F:serine-type endopeptidase activity"/>
    <property type="evidence" value="ECO:0007669"/>
    <property type="project" value="InterPro"/>
</dbReference>
<dbReference type="SUPFAM" id="SSF53474">
    <property type="entry name" value="alpha/beta-Hydrolases"/>
    <property type="match status" value="1"/>
</dbReference>
<dbReference type="InterPro" id="IPR001375">
    <property type="entry name" value="Peptidase_S9_cat"/>
</dbReference>
<keyword evidence="3" id="KW-0007">Acetylation</keyword>
<feature type="region of interest" description="Disordered" evidence="7">
    <location>
        <begin position="346"/>
        <end position="365"/>
    </location>
</feature>
<comment type="function">
    <text evidence="6">This enzyme catalyzes the hydrolysis of the N-terminal peptide bond of an N-acetylated peptide to generate an N-acetylated amino acid and a peptide with a free N-terminus. It preferentially cleaves off Ac-Ala, Ac-Met and Ac-Ser. Also, involved in the degradation of oxidized and glycated proteins.</text>
</comment>
<dbReference type="GO" id="GO:0004177">
    <property type="term" value="F:aminopeptidase activity"/>
    <property type="evidence" value="ECO:0007669"/>
    <property type="project" value="UniProtKB-KW"/>
</dbReference>
<evidence type="ECO:0000256" key="1">
    <source>
        <dbReference type="ARBA" id="ARBA00022801"/>
    </source>
</evidence>
<dbReference type="PANTHER" id="PTHR42776:SF27">
    <property type="entry name" value="DIPEPTIDYL PEPTIDASE FAMILY MEMBER 6"/>
    <property type="match status" value="1"/>
</dbReference>
<dbReference type="Gene3D" id="2.120.10.30">
    <property type="entry name" value="TolB, C-terminal domain"/>
    <property type="match status" value="1"/>
</dbReference>
<dbReference type="GO" id="GO:0006508">
    <property type="term" value="P:proteolysis"/>
    <property type="evidence" value="ECO:0007669"/>
    <property type="project" value="InterPro"/>
</dbReference>
<organism evidence="9 10">
    <name type="scientific">Pseudonocardia sediminis</name>
    <dbReference type="NCBI Taxonomy" id="1397368"/>
    <lineage>
        <taxon>Bacteria</taxon>
        <taxon>Bacillati</taxon>
        <taxon>Actinomycetota</taxon>
        <taxon>Actinomycetes</taxon>
        <taxon>Pseudonocardiales</taxon>
        <taxon>Pseudonocardiaceae</taxon>
        <taxon>Pseudonocardia</taxon>
    </lineage>
</organism>
<feature type="region of interest" description="Disordered" evidence="7">
    <location>
        <begin position="51"/>
        <end position="82"/>
    </location>
</feature>
<dbReference type="Pfam" id="PF07676">
    <property type="entry name" value="PD40"/>
    <property type="match status" value="2"/>
</dbReference>
<feature type="domain" description="Peptidase S9 prolyl oligopeptidase catalytic" evidence="8">
    <location>
        <begin position="438"/>
        <end position="640"/>
    </location>
</feature>
<dbReference type="EMBL" id="SHKL01000001">
    <property type="protein sequence ID" value="RZT87850.1"/>
    <property type="molecule type" value="Genomic_DNA"/>
</dbReference>
<feature type="compositionally biased region" description="Basic and acidic residues" evidence="7">
    <location>
        <begin position="350"/>
        <end position="365"/>
    </location>
</feature>
<evidence type="ECO:0000256" key="4">
    <source>
        <dbReference type="ARBA" id="ARBA00032284"/>
    </source>
</evidence>
<evidence type="ECO:0000256" key="3">
    <source>
        <dbReference type="ARBA" id="ARBA00022990"/>
    </source>
</evidence>
<dbReference type="Pfam" id="PF00326">
    <property type="entry name" value="Peptidase_S9"/>
    <property type="match status" value="1"/>
</dbReference>
<comment type="caution">
    <text evidence="9">The sequence shown here is derived from an EMBL/GenBank/DDBJ whole genome shotgun (WGS) entry which is preliminary data.</text>
</comment>
<accession>A0A4V2FRA3</accession>